<comment type="similarity">
    <text evidence="1">Belongs to the nitroreductase family.</text>
</comment>
<dbReference type="SUPFAM" id="SSF55469">
    <property type="entry name" value="FMN-dependent nitroreductase-like"/>
    <property type="match status" value="1"/>
</dbReference>
<dbReference type="EMBL" id="JAZHOF010000006">
    <property type="protein sequence ID" value="MEJ8572877.1"/>
    <property type="molecule type" value="Genomic_DNA"/>
</dbReference>
<evidence type="ECO:0000256" key="2">
    <source>
        <dbReference type="ARBA" id="ARBA00023002"/>
    </source>
</evidence>
<dbReference type="Gene3D" id="3.40.109.10">
    <property type="entry name" value="NADH Oxidase"/>
    <property type="match status" value="1"/>
</dbReference>
<gene>
    <name evidence="4" type="ORF">V3328_15410</name>
</gene>
<dbReference type="RefSeq" id="WP_340330574.1">
    <property type="nucleotide sequence ID" value="NZ_JAZHOF010000006.1"/>
</dbReference>
<keyword evidence="5" id="KW-1185">Reference proteome</keyword>
<keyword evidence="2" id="KW-0560">Oxidoreductase</keyword>
<organism evidence="4 5">
    <name type="scientific">Microbaculum marinum</name>
    <dbReference type="NCBI Taxonomy" id="1764581"/>
    <lineage>
        <taxon>Bacteria</taxon>
        <taxon>Pseudomonadati</taxon>
        <taxon>Pseudomonadota</taxon>
        <taxon>Alphaproteobacteria</taxon>
        <taxon>Hyphomicrobiales</taxon>
        <taxon>Tepidamorphaceae</taxon>
        <taxon>Microbaculum</taxon>
    </lineage>
</organism>
<dbReference type="GO" id="GO:0016491">
    <property type="term" value="F:oxidoreductase activity"/>
    <property type="evidence" value="ECO:0007669"/>
    <property type="project" value="UniProtKB-KW"/>
</dbReference>
<evidence type="ECO:0000313" key="4">
    <source>
        <dbReference type="EMBL" id="MEJ8572877.1"/>
    </source>
</evidence>
<dbReference type="InterPro" id="IPR000415">
    <property type="entry name" value="Nitroreductase-like"/>
</dbReference>
<evidence type="ECO:0000259" key="3">
    <source>
        <dbReference type="Pfam" id="PF00881"/>
    </source>
</evidence>
<evidence type="ECO:0000256" key="1">
    <source>
        <dbReference type="ARBA" id="ARBA00007118"/>
    </source>
</evidence>
<comment type="caution">
    <text evidence="4">The sequence shown here is derived from an EMBL/GenBank/DDBJ whole genome shotgun (WGS) entry which is preliminary data.</text>
</comment>
<dbReference type="PANTHER" id="PTHR43673">
    <property type="entry name" value="NAD(P)H NITROREDUCTASE YDGI-RELATED"/>
    <property type="match status" value="1"/>
</dbReference>
<dbReference type="Pfam" id="PF00881">
    <property type="entry name" value="Nitroreductase"/>
    <property type="match status" value="1"/>
</dbReference>
<feature type="domain" description="Nitroreductase" evidence="3">
    <location>
        <begin position="18"/>
        <end position="193"/>
    </location>
</feature>
<dbReference type="Proteomes" id="UP001378188">
    <property type="component" value="Unassembled WGS sequence"/>
</dbReference>
<name>A0AAW9RGT2_9HYPH</name>
<proteinExistence type="inferred from homology"/>
<evidence type="ECO:0000313" key="5">
    <source>
        <dbReference type="Proteomes" id="UP001378188"/>
    </source>
</evidence>
<protein>
    <submittedName>
        <fullName evidence="4">Nitroreductase family protein</fullName>
    </submittedName>
</protein>
<dbReference type="AlphaFoldDB" id="A0AAW9RGT2"/>
<reference evidence="4 5" key="1">
    <citation type="submission" date="2024-02" db="EMBL/GenBank/DDBJ databases">
        <title>Genome analysis and characterization of Microbaculum marinisediminis sp. nov., isolated from marine sediment.</title>
        <authorList>
            <person name="Du Z.-J."/>
            <person name="Ye Y.-Q."/>
            <person name="Zhang Z.-R."/>
            <person name="Yuan S.-M."/>
            <person name="Zhang X.-Y."/>
        </authorList>
    </citation>
    <scope>NUCLEOTIDE SEQUENCE [LARGE SCALE GENOMIC DNA]</scope>
    <source>
        <strain evidence="4 5">SDUM1044001</strain>
    </source>
</reference>
<sequence length="274" mass="30991">MLPDSGSEARFSSLFDVIRRRRSVRRFEKGRTVARGTLERIAEAARWAPTGANTQCFDLVIVDDPEMRDRVLEVFLRQSNRLIAHVKGFPAVKKTYLANTVAILIVLGDPRWKASFPNATDSEWEDEYRANNENILLASIGAVIQNVQLAVTACGLTSAWLSGGGEATTNRELAELLGYPDSLVAYGTIPIGYPEKDVTYRWRRPLAQIVHWNRYDPARYRPDGLIAHYVAKLRPFAMYRGDEDMEAWDDIDEKTGEWREAYTGPTPNPSGRIE</sequence>
<accession>A0AAW9RGT2</accession>
<dbReference type="PANTHER" id="PTHR43673:SF10">
    <property type="entry name" value="NADH DEHYDROGENASE_NAD(P)H NITROREDUCTASE XCC3605-RELATED"/>
    <property type="match status" value="1"/>
</dbReference>
<dbReference type="InterPro" id="IPR029479">
    <property type="entry name" value="Nitroreductase"/>
</dbReference>